<feature type="region of interest" description="Disordered" evidence="4">
    <location>
        <begin position="467"/>
        <end position="487"/>
    </location>
</feature>
<dbReference type="PANTHER" id="PTHR43775">
    <property type="entry name" value="FATTY ACID SYNTHASE"/>
    <property type="match status" value="1"/>
</dbReference>
<dbReference type="GO" id="GO:0044550">
    <property type="term" value="P:secondary metabolite biosynthetic process"/>
    <property type="evidence" value="ECO:0007669"/>
    <property type="project" value="TreeGrafter"/>
</dbReference>
<dbReference type="Pfam" id="PF00698">
    <property type="entry name" value="Acyl_transf_1"/>
    <property type="match status" value="1"/>
</dbReference>
<dbReference type="SMART" id="SM00827">
    <property type="entry name" value="PKS_AT"/>
    <property type="match status" value="1"/>
</dbReference>
<dbReference type="Gene3D" id="3.30.70.3290">
    <property type="match status" value="1"/>
</dbReference>
<dbReference type="GO" id="GO:0006633">
    <property type="term" value="P:fatty acid biosynthetic process"/>
    <property type="evidence" value="ECO:0007669"/>
    <property type="project" value="InterPro"/>
</dbReference>
<dbReference type="Pfam" id="PF00109">
    <property type="entry name" value="ketoacyl-synt"/>
    <property type="match status" value="1"/>
</dbReference>
<dbReference type="InterPro" id="IPR016039">
    <property type="entry name" value="Thiolase-like"/>
</dbReference>
<feature type="region of interest" description="Disordered" evidence="4">
    <location>
        <begin position="1"/>
        <end position="25"/>
    </location>
</feature>
<dbReference type="CDD" id="cd00833">
    <property type="entry name" value="PKS"/>
    <property type="match status" value="1"/>
</dbReference>
<dbReference type="OrthoDB" id="329835at2759"/>
<dbReference type="Pfam" id="PF02801">
    <property type="entry name" value="Ketoacyl-synt_C"/>
    <property type="match status" value="1"/>
</dbReference>
<dbReference type="InterPro" id="IPR020841">
    <property type="entry name" value="PKS_Beta-ketoAc_synthase_dom"/>
</dbReference>
<keyword evidence="3" id="KW-0808">Transferase</keyword>
<dbReference type="EMBL" id="JACCJC010000019">
    <property type="protein sequence ID" value="KAF6236365.1"/>
    <property type="molecule type" value="Genomic_DNA"/>
</dbReference>
<dbReference type="Proteomes" id="UP000578531">
    <property type="component" value="Unassembled WGS sequence"/>
</dbReference>
<gene>
    <name evidence="6" type="ORF">HO173_005456</name>
</gene>
<reference evidence="6 7" key="1">
    <citation type="journal article" date="2020" name="Genomics">
        <title>Complete, high-quality genomes from long-read metagenomic sequencing of two wolf lichen thalli reveals enigmatic genome architecture.</title>
        <authorList>
            <person name="McKenzie S.K."/>
            <person name="Walston R.F."/>
            <person name="Allen J.L."/>
        </authorList>
    </citation>
    <scope>NUCLEOTIDE SEQUENCE [LARGE SCALE GENOMIC DNA]</scope>
    <source>
        <strain evidence="6">WasteWater2</strain>
    </source>
</reference>
<organism evidence="6 7">
    <name type="scientific">Letharia columbiana</name>
    <dbReference type="NCBI Taxonomy" id="112416"/>
    <lineage>
        <taxon>Eukaryota</taxon>
        <taxon>Fungi</taxon>
        <taxon>Dikarya</taxon>
        <taxon>Ascomycota</taxon>
        <taxon>Pezizomycotina</taxon>
        <taxon>Lecanoromycetes</taxon>
        <taxon>OSLEUM clade</taxon>
        <taxon>Lecanoromycetidae</taxon>
        <taxon>Lecanorales</taxon>
        <taxon>Lecanorineae</taxon>
        <taxon>Parmeliaceae</taxon>
        <taxon>Letharia</taxon>
    </lineage>
</organism>
<evidence type="ECO:0000256" key="4">
    <source>
        <dbReference type="SAM" id="MobiDB-lite"/>
    </source>
</evidence>
<protein>
    <recommendedName>
        <fullName evidence="5">Ketosynthase family 3 (KS3) domain-containing protein</fullName>
    </recommendedName>
</protein>
<sequence length="878" mass="94414">MPMDLDNGYAYPSADGESSPQNAPEERSMQIAIVGMACRLPEYVSNMGKFWDLCLKARNTWSEVPKDRFSQETFYHPNPDKTNCWYSKGGHFLSEDLSRFDAHFFSITAQEAKSMDPQQRLLMECAYEAMENAGIPFQSLVGRAVGVFVGGSQSDYSKLMMKDTETMPTFLETGNQDAILSARLSYFFNLCGPCFTADTACSSSLTAFHLACQSLRTGESKQAIVGGSHLNLLPDLLIAKSNIRLLSPEGKSFAFDDRSDGYGPGEGAGIAILKPLKDAIRDGDPIRAVVRNSGINQDGRTNGMTMPSEEAQAALARATYENVGLDPAETTYVEAHGTGTAIGDPIETRVIEAVLGKNRSIENPLYLGSVKTNVGHLEGASGIVAIIKAAMMLERGIILPNSGFVKANPNIPALGKSLVVATQPLPWPETSVRRASVSNFGFGGSNAHVILEESPYLRRQRLKQLTNGEPHGSQAHTIGVESHTNGVLEETNRIEPHKMGGLKEEAINSAAPGSQEHTNGTELHTDNVLKEEVINNEAHGSQEHTSGIEPHTDNVLKEEVINNEAHGSQEHTNGMKPHTNTVLKEEVIDTAPEMPARLFLLAAYDKASLDHQAIRLKEYLSSHLDDKDDDLLSDLAFTLGQRRSLLPWKATYVADSAGNLIEKLNKPDLAPLRSKKVPQVGFVFTGQGAQWYGMGRELLTSNPVYASAIDAAATSILKFGASYNLRDEILKDAKSSRLGQASISQPACTAIQIALVLVLRSWGVQPTTVTGHSSGEIAAAFAAGALSLESCMAIAFHRGEAAARLHKEHPEIRGGMLALGTSEVAATSLINELGLAGSVVVACVNSPSSVTISGDATAIDRLHGEAAERVSLQPKTSC</sequence>
<dbReference type="InterPro" id="IPR050091">
    <property type="entry name" value="PKS_NRPS_Biosynth_Enz"/>
</dbReference>
<dbReference type="InterPro" id="IPR001227">
    <property type="entry name" value="Ac_transferase_dom_sf"/>
</dbReference>
<dbReference type="InterPro" id="IPR016036">
    <property type="entry name" value="Malonyl_transacylase_ACP-bd"/>
</dbReference>
<dbReference type="SUPFAM" id="SSF53901">
    <property type="entry name" value="Thiolase-like"/>
    <property type="match status" value="1"/>
</dbReference>
<dbReference type="InterPro" id="IPR014031">
    <property type="entry name" value="Ketoacyl_synth_C"/>
</dbReference>
<proteinExistence type="predicted"/>
<keyword evidence="7" id="KW-1185">Reference proteome</keyword>
<evidence type="ECO:0000256" key="1">
    <source>
        <dbReference type="ARBA" id="ARBA00022450"/>
    </source>
</evidence>
<name>A0A8H6L5G9_9LECA</name>
<dbReference type="InterPro" id="IPR016035">
    <property type="entry name" value="Acyl_Trfase/lysoPLipase"/>
</dbReference>
<accession>A0A8H6L5G9</accession>
<dbReference type="InterPro" id="IPR014043">
    <property type="entry name" value="Acyl_transferase_dom"/>
</dbReference>
<dbReference type="InterPro" id="IPR018201">
    <property type="entry name" value="Ketoacyl_synth_AS"/>
</dbReference>
<evidence type="ECO:0000313" key="7">
    <source>
        <dbReference type="Proteomes" id="UP000578531"/>
    </source>
</evidence>
<dbReference type="InterPro" id="IPR014030">
    <property type="entry name" value="Ketoacyl_synth_N"/>
</dbReference>
<evidence type="ECO:0000313" key="6">
    <source>
        <dbReference type="EMBL" id="KAF6236365.1"/>
    </source>
</evidence>
<dbReference type="AlphaFoldDB" id="A0A8H6L5G9"/>
<dbReference type="PROSITE" id="PS52004">
    <property type="entry name" value="KS3_2"/>
    <property type="match status" value="1"/>
</dbReference>
<evidence type="ECO:0000256" key="2">
    <source>
        <dbReference type="ARBA" id="ARBA00022553"/>
    </source>
</evidence>
<evidence type="ECO:0000256" key="3">
    <source>
        <dbReference type="ARBA" id="ARBA00022679"/>
    </source>
</evidence>
<keyword evidence="1" id="KW-0596">Phosphopantetheine</keyword>
<keyword evidence="2" id="KW-0597">Phosphoprotein</keyword>
<dbReference type="Gene3D" id="3.40.366.10">
    <property type="entry name" value="Malonyl-Coenzyme A Acyl Carrier Protein, domain 2"/>
    <property type="match status" value="1"/>
</dbReference>
<dbReference type="PROSITE" id="PS00606">
    <property type="entry name" value="KS3_1"/>
    <property type="match status" value="1"/>
</dbReference>
<dbReference type="RefSeq" id="XP_037165711.1">
    <property type="nucleotide sequence ID" value="XM_037307373.1"/>
</dbReference>
<comment type="caution">
    <text evidence="6">The sequence shown here is derived from an EMBL/GenBank/DDBJ whole genome shotgun (WGS) entry which is preliminary data.</text>
</comment>
<dbReference type="SUPFAM" id="SSF55048">
    <property type="entry name" value="Probable ACP-binding domain of malonyl-CoA ACP transacylase"/>
    <property type="match status" value="1"/>
</dbReference>
<dbReference type="PANTHER" id="PTHR43775:SF13">
    <property type="entry name" value="POLYKETIDE SYNTHASE 1"/>
    <property type="match status" value="1"/>
</dbReference>
<evidence type="ECO:0000259" key="5">
    <source>
        <dbReference type="PROSITE" id="PS52004"/>
    </source>
</evidence>
<dbReference type="SUPFAM" id="SSF52151">
    <property type="entry name" value="FabD/lysophospholipase-like"/>
    <property type="match status" value="1"/>
</dbReference>
<dbReference type="GO" id="GO:0004315">
    <property type="term" value="F:3-oxoacyl-[acyl-carrier-protein] synthase activity"/>
    <property type="evidence" value="ECO:0007669"/>
    <property type="project" value="InterPro"/>
</dbReference>
<dbReference type="InterPro" id="IPR032821">
    <property type="entry name" value="PKS_assoc"/>
</dbReference>
<dbReference type="GO" id="GO:0004312">
    <property type="term" value="F:fatty acid synthase activity"/>
    <property type="evidence" value="ECO:0007669"/>
    <property type="project" value="TreeGrafter"/>
</dbReference>
<dbReference type="Pfam" id="PF22621">
    <property type="entry name" value="CurL-like_PKS_C"/>
    <property type="match status" value="1"/>
</dbReference>
<dbReference type="Gene3D" id="3.40.47.10">
    <property type="match status" value="1"/>
</dbReference>
<dbReference type="SMART" id="SM00825">
    <property type="entry name" value="PKS_KS"/>
    <property type="match status" value="1"/>
</dbReference>
<dbReference type="GeneID" id="59287119"/>
<dbReference type="Pfam" id="PF16197">
    <property type="entry name" value="KAsynt_C_assoc"/>
    <property type="match status" value="1"/>
</dbReference>
<feature type="domain" description="Ketosynthase family 3 (KS3)" evidence="5">
    <location>
        <begin position="28"/>
        <end position="453"/>
    </location>
</feature>